<accession>A0A3A1YQ49</accession>
<name>A0A3A1YQ49_9GAMM</name>
<gene>
    <name evidence="1" type="ORF">CKF59_00845</name>
</gene>
<proteinExistence type="predicted"/>
<organism evidence="1 2">
    <name type="scientific">Psittacicella gerlachiana</name>
    <dbReference type="NCBI Taxonomy" id="2028574"/>
    <lineage>
        <taxon>Bacteria</taxon>
        <taxon>Pseudomonadati</taxon>
        <taxon>Pseudomonadota</taxon>
        <taxon>Gammaproteobacteria</taxon>
        <taxon>Pasteurellales</taxon>
        <taxon>Psittacicellaceae</taxon>
        <taxon>Psittacicella</taxon>
    </lineage>
</organism>
<evidence type="ECO:0000313" key="1">
    <source>
        <dbReference type="EMBL" id="RIY38464.1"/>
    </source>
</evidence>
<reference evidence="1 2" key="1">
    <citation type="submission" date="2017-08" db="EMBL/GenBank/DDBJ databases">
        <title>Reclassification of Bisgaard taxon 37 and 44.</title>
        <authorList>
            <person name="Christensen H."/>
        </authorList>
    </citation>
    <scope>NUCLEOTIDE SEQUENCE [LARGE SCALE GENOMIC DNA]</scope>
    <source>
        <strain evidence="1 2">EEAB3T1</strain>
    </source>
</reference>
<dbReference type="AlphaFoldDB" id="A0A3A1YQ49"/>
<comment type="caution">
    <text evidence="1">The sequence shown here is derived from an EMBL/GenBank/DDBJ whole genome shotgun (WGS) entry which is preliminary data.</text>
</comment>
<dbReference type="EMBL" id="NRJF01000024">
    <property type="protein sequence ID" value="RIY38464.1"/>
    <property type="molecule type" value="Genomic_DNA"/>
</dbReference>
<evidence type="ECO:0000313" key="2">
    <source>
        <dbReference type="Proteomes" id="UP000265964"/>
    </source>
</evidence>
<dbReference type="Proteomes" id="UP000265964">
    <property type="component" value="Unassembled WGS sequence"/>
</dbReference>
<sequence>MSYFIRLDIYNLVSQSLEQNTLPPANTLPSINLATLAQKLGDYFPQHPLWQQLEFTPEIPRHYVIVEEYTYVQIIFKEIGKLQQSFVSDYYNPYQAQQHLPSVYKLGSKINLVLKTWKKTLNYLKQLYQKSSRPLELSELIVTLGQQKEQSFLSSPTNFEPAWWQEHQKLLKNLVLNYILKNRGSYCFLPLIINQPEIYIPIQLNTKNENNPTLEIFYDQTQGNCLKSYAWYNLSKQKLTNTEDNQHTSTQAYTFNLGQLIFFEQHPESKIYEKLGYTLANLHSLGISLEQGNNLHSWIYSLQKDQWTLLDLSTAKLYVKLPQNVIDRDIENLLDQINITNQVHMGYFFYEDWQAIAKGYEDPSI</sequence>
<protein>
    <submittedName>
        <fullName evidence="1">Uncharacterized protein</fullName>
    </submittedName>
</protein>
<dbReference type="OrthoDB" id="5674680at2"/>
<keyword evidence="2" id="KW-1185">Reference proteome</keyword>
<dbReference type="RefSeq" id="WP_119534093.1">
    <property type="nucleotide sequence ID" value="NZ_NRJF01000024.1"/>
</dbReference>